<proteinExistence type="predicted"/>
<sequence>MIDIFLLLSDRFDKPAVPAYPYILWVCTSGGYPLKQKECPNQLTLPASDMILAGIVTRFPILEGDLPDS</sequence>
<keyword evidence="2" id="KW-1185">Reference proteome</keyword>
<comment type="caution">
    <text evidence="1">The sequence shown here is derived from an EMBL/GenBank/DDBJ whole genome shotgun (WGS) entry which is preliminary data.</text>
</comment>
<dbReference type="AlphaFoldDB" id="A0A4Z0R3Y9"/>
<dbReference type="EMBL" id="SPQQ01000004">
    <property type="protein sequence ID" value="TGE37510.1"/>
    <property type="molecule type" value="Genomic_DNA"/>
</dbReference>
<protein>
    <submittedName>
        <fullName evidence="1">Uncharacterized protein</fullName>
    </submittedName>
</protein>
<reference evidence="1 2" key="1">
    <citation type="submission" date="2019-03" db="EMBL/GenBank/DDBJ databases">
        <title>Draft Genome Sequence of Desulfosporosinus fructosivorans Strain 63.6F, Isolated from Marine Sediment in the Baltic Sea.</title>
        <authorList>
            <person name="Hausmann B."/>
            <person name="Vandieken V."/>
            <person name="Pjevac P."/>
            <person name="Schreck K."/>
            <person name="Herbold C.W."/>
            <person name="Loy A."/>
        </authorList>
    </citation>
    <scope>NUCLEOTIDE SEQUENCE [LARGE SCALE GENOMIC DNA]</scope>
    <source>
        <strain evidence="1 2">63.6F</strain>
    </source>
</reference>
<evidence type="ECO:0000313" key="2">
    <source>
        <dbReference type="Proteomes" id="UP000298460"/>
    </source>
</evidence>
<gene>
    <name evidence="1" type="ORF">E4K67_12205</name>
</gene>
<dbReference type="Proteomes" id="UP000298460">
    <property type="component" value="Unassembled WGS sequence"/>
</dbReference>
<evidence type="ECO:0000313" key="1">
    <source>
        <dbReference type="EMBL" id="TGE37510.1"/>
    </source>
</evidence>
<name>A0A4Z0R3Y9_9FIRM</name>
<organism evidence="1 2">
    <name type="scientific">Desulfosporosinus fructosivorans</name>
    <dbReference type="NCBI Taxonomy" id="2018669"/>
    <lineage>
        <taxon>Bacteria</taxon>
        <taxon>Bacillati</taxon>
        <taxon>Bacillota</taxon>
        <taxon>Clostridia</taxon>
        <taxon>Eubacteriales</taxon>
        <taxon>Desulfitobacteriaceae</taxon>
        <taxon>Desulfosporosinus</taxon>
    </lineage>
</organism>
<accession>A0A4Z0R3Y9</accession>